<dbReference type="FunFam" id="3.30.70.2740:FF:000001">
    <property type="entry name" value="D-lactate dehydrogenase mitochondrial"/>
    <property type="match status" value="1"/>
</dbReference>
<dbReference type="InterPro" id="IPR016169">
    <property type="entry name" value="FAD-bd_PCMH_sub2"/>
</dbReference>
<comment type="caution">
    <text evidence="13">The sequence shown here is derived from an EMBL/GenBank/DDBJ whole genome shotgun (WGS) entry which is preliminary data.</text>
</comment>
<dbReference type="Pfam" id="PF02913">
    <property type="entry name" value="FAD-oxidase_C"/>
    <property type="match status" value="1"/>
</dbReference>
<dbReference type="GO" id="GO:0071949">
    <property type="term" value="F:FAD binding"/>
    <property type="evidence" value="ECO:0007669"/>
    <property type="project" value="InterPro"/>
</dbReference>
<dbReference type="GO" id="GO:0008720">
    <property type="term" value="F:D-lactate dehydrogenase (NAD+) activity"/>
    <property type="evidence" value="ECO:0007669"/>
    <property type="project" value="TreeGrafter"/>
</dbReference>
<gene>
    <name evidence="13" type="ORF">B4U79_09001</name>
</gene>
<comment type="subcellular location">
    <subcellularLocation>
        <location evidence="2">Mitochondrion</location>
    </subcellularLocation>
    <subcellularLocation>
        <location evidence="3">Peroxisome</location>
    </subcellularLocation>
</comment>
<keyword evidence="6" id="KW-0274">FAD</keyword>
<keyword evidence="10" id="KW-0576">Peroxisome</keyword>
<reference evidence="13 14" key="1">
    <citation type="journal article" date="2018" name="Gigascience">
        <title>Genomes of trombidid mites reveal novel predicted allergens and laterally-transferred genes associated with secondary metabolism.</title>
        <authorList>
            <person name="Dong X."/>
            <person name="Chaisiri K."/>
            <person name="Xia D."/>
            <person name="Armstrong S.D."/>
            <person name="Fang Y."/>
            <person name="Donnelly M.J."/>
            <person name="Kadowaki T."/>
            <person name="McGarry J.W."/>
            <person name="Darby A.C."/>
            <person name="Makepeace B.L."/>
        </authorList>
    </citation>
    <scope>NUCLEOTIDE SEQUENCE [LARGE SCALE GENOMIC DNA]</scope>
    <source>
        <strain evidence="13">UoL-WK</strain>
    </source>
</reference>
<dbReference type="EMBL" id="NCKU01000597">
    <property type="protein sequence ID" value="RWS14895.1"/>
    <property type="molecule type" value="Genomic_DNA"/>
</dbReference>
<dbReference type="GO" id="GO:0005739">
    <property type="term" value="C:mitochondrion"/>
    <property type="evidence" value="ECO:0007669"/>
    <property type="project" value="UniProtKB-SubCell"/>
</dbReference>
<evidence type="ECO:0000256" key="6">
    <source>
        <dbReference type="ARBA" id="ARBA00022827"/>
    </source>
</evidence>
<feature type="domain" description="FAD-binding PCMH-type" evidence="12">
    <location>
        <begin position="1"/>
        <end position="133"/>
    </location>
</feature>
<dbReference type="InterPro" id="IPR016166">
    <property type="entry name" value="FAD-bd_PCMH"/>
</dbReference>
<name>A0A3S3QW04_9ACAR</name>
<dbReference type="InterPro" id="IPR016171">
    <property type="entry name" value="Vanillyl_alc_oxidase_C-sub2"/>
</dbReference>
<dbReference type="InterPro" id="IPR006094">
    <property type="entry name" value="Oxid_FAD_bind_N"/>
</dbReference>
<dbReference type="GO" id="GO:0004458">
    <property type="term" value="F:D-lactate dehydrogenase (cytochrome) activity"/>
    <property type="evidence" value="ECO:0007669"/>
    <property type="project" value="UniProtKB-EC"/>
</dbReference>
<evidence type="ECO:0000256" key="8">
    <source>
        <dbReference type="ARBA" id="ARBA00023002"/>
    </source>
</evidence>
<dbReference type="PROSITE" id="PS51387">
    <property type="entry name" value="FAD_PCMH"/>
    <property type="match status" value="1"/>
</dbReference>
<dbReference type="PANTHER" id="PTHR11748:SF111">
    <property type="entry name" value="D-LACTATE DEHYDROGENASE, MITOCHONDRIAL-RELATED"/>
    <property type="match status" value="1"/>
</dbReference>
<evidence type="ECO:0000259" key="12">
    <source>
        <dbReference type="PROSITE" id="PS51387"/>
    </source>
</evidence>
<evidence type="ECO:0000256" key="5">
    <source>
        <dbReference type="ARBA" id="ARBA00022630"/>
    </source>
</evidence>
<evidence type="ECO:0000256" key="9">
    <source>
        <dbReference type="ARBA" id="ARBA00023128"/>
    </source>
</evidence>
<evidence type="ECO:0000256" key="3">
    <source>
        <dbReference type="ARBA" id="ARBA00004275"/>
    </source>
</evidence>
<evidence type="ECO:0000256" key="4">
    <source>
        <dbReference type="ARBA" id="ARBA00008000"/>
    </source>
</evidence>
<dbReference type="Gene3D" id="3.30.70.2740">
    <property type="match status" value="1"/>
</dbReference>
<organism evidence="13 14">
    <name type="scientific">Dinothrombium tinctorium</name>
    <dbReference type="NCBI Taxonomy" id="1965070"/>
    <lineage>
        <taxon>Eukaryota</taxon>
        <taxon>Metazoa</taxon>
        <taxon>Ecdysozoa</taxon>
        <taxon>Arthropoda</taxon>
        <taxon>Chelicerata</taxon>
        <taxon>Arachnida</taxon>
        <taxon>Acari</taxon>
        <taxon>Acariformes</taxon>
        <taxon>Trombidiformes</taxon>
        <taxon>Prostigmata</taxon>
        <taxon>Anystina</taxon>
        <taxon>Parasitengona</taxon>
        <taxon>Trombidioidea</taxon>
        <taxon>Trombidiidae</taxon>
        <taxon>Dinothrombium</taxon>
    </lineage>
</organism>
<protein>
    <recommendedName>
        <fullName evidence="11">D-lactate dehydrogenase (cytochrome)</fullName>
        <ecNumber evidence="11">1.1.2.4</ecNumber>
    </recommendedName>
</protein>
<sequence>GGLCLALTKMNKIIEVNTDDFDCQVEAGVTWRDLNAYLHDTGLWFTVDPGASASLGGMASTCASGTNAVRYGTMKENVLNLEVVLSNGDIIHTNGELTRTRKSVAGYNLTNLFVGSEGTLGVITKVSLKLNPIPDIFLSVRCHFPTVKDATNTTIETLQSNVPVTKIELLDEFSMKATRKYRKSDLPENPTLFVEFNGNNQEVEYHCERFKEIAKENGCFDFNSTSVLEERNKLWKARHELLYALTNLKPNSTGISTDLCVPVSKLTEIIQKAQDMLREAQITGILLKLQILWTKRKYLKGGILGHVGDGNFHAILLLPKDDESEIQRLKRFANKLGEYALSLGGTCTGEHGIGIGKKELLKKQFNAESLELMKRLKKVIDPKNLMNPGKVFDLS</sequence>
<dbReference type="GO" id="GO:1903457">
    <property type="term" value="P:lactate catabolic process"/>
    <property type="evidence" value="ECO:0007669"/>
    <property type="project" value="TreeGrafter"/>
</dbReference>
<dbReference type="GO" id="GO:0005777">
    <property type="term" value="C:peroxisome"/>
    <property type="evidence" value="ECO:0007669"/>
    <property type="project" value="UniProtKB-SubCell"/>
</dbReference>
<evidence type="ECO:0000313" key="14">
    <source>
        <dbReference type="Proteomes" id="UP000285301"/>
    </source>
</evidence>
<comment type="cofactor">
    <cofactor evidence="1">
        <name>FAD</name>
        <dbReference type="ChEBI" id="CHEBI:57692"/>
    </cofactor>
</comment>
<dbReference type="SUPFAM" id="SSF56176">
    <property type="entry name" value="FAD-binding/transporter-associated domain-like"/>
    <property type="match status" value="1"/>
</dbReference>
<keyword evidence="5" id="KW-0285">Flavoprotein</keyword>
<evidence type="ECO:0000256" key="11">
    <source>
        <dbReference type="ARBA" id="ARBA00038897"/>
    </source>
</evidence>
<evidence type="ECO:0000313" key="13">
    <source>
        <dbReference type="EMBL" id="RWS14895.1"/>
    </source>
</evidence>
<dbReference type="OrthoDB" id="5332616at2759"/>
<keyword evidence="14" id="KW-1185">Reference proteome</keyword>
<dbReference type="AlphaFoldDB" id="A0A3S3QW04"/>
<evidence type="ECO:0000256" key="7">
    <source>
        <dbReference type="ARBA" id="ARBA00022946"/>
    </source>
</evidence>
<dbReference type="PANTHER" id="PTHR11748">
    <property type="entry name" value="D-LACTATE DEHYDROGENASE"/>
    <property type="match status" value="1"/>
</dbReference>
<dbReference type="STRING" id="1965070.A0A3S3QW04"/>
<dbReference type="Gene3D" id="1.10.45.10">
    <property type="entry name" value="Vanillyl-alcohol Oxidase, Chain A, domain 4"/>
    <property type="match status" value="1"/>
</dbReference>
<feature type="non-terminal residue" evidence="13">
    <location>
        <position position="1"/>
    </location>
</feature>
<dbReference type="Gene3D" id="3.30.465.10">
    <property type="match status" value="1"/>
</dbReference>
<keyword evidence="9" id="KW-0496">Mitochondrion</keyword>
<evidence type="ECO:0000256" key="1">
    <source>
        <dbReference type="ARBA" id="ARBA00001974"/>
    </source>
</evidence>
<keyword evidence="8" id="KW-0560">Oxidoreductase</keyword>
<dbReference type="InterPro" id="IPR016164">
    <property type="entry name" value="FAD-linked_Oxase-like_C"/>
</dbReference>
<dbReference type="Pfam" id="PF01565">
    <property type="entry name" value="FAD_binding_4"/>
    <property type="match status" value="1"/>
</dbReference>
<evidence type="ECO:0000256" key="10">
    <source>
        <dbReference type="ARBA" id="ARBA00023140"/>
    </source>
</evidence>
<dbReference type="EC" id="1.1.2.4" evidence="11"/>
<dbReference type="SUPFAM" id="SSF55103">
    <property type="entry name" value="FAD-linked oxidases, C-terminal domain"/>
    <property type="match status" value="1"/>
</dbReference>
<proteinExistence type="inferred from homology"/>
<keyword evidence="7" id="KW-0809">Transit peptide</keyword>
<dbReference type="FunFam" id="1.10.45.10:FF:000001">
    <property type="entry name" value="D-lactate dehydrogenase mitochondrial"/>
    <property type="match status" value="1"/>
</dbReference>
<dbReference type="Proteomes" id="UP000285301">
    <property type="component" value="Unassembled WGS sequence"/>
</dbReference>
<comment type="similarity">
    <text evidence="4">Belongs to the FAD-binding oxidoreductase/transferase type 4 family.</text>
</comment>
<dbReference type="InterPro" id="IPR036318">
    <property type="entry name" value="FAD-bd_PCMH-like_sf"/>
</dbReference>
<dbReference type="FunFam" id="3.30.465.10:FF:000016">
    <property type="entry name" value="probable D-lactate dehydrogenase, mitochondrial"/>
    <property type="match status" value="1"/>
</dbReference>
<dbReference type="InterPro" id="IPR004113">
    <property type="entry name" value="FAD-bd_oxidored_4_C"/>
</dbReference>
<evidence type="ECO:0000256" key="2">
    <source>
        <dbReference type="ARBA" id="ARBA00004173"/>
    </source>
</evidence>
<accession>A0A3S3QW04</accession>